<dbReference type="InterPro" id="IPR002110">
    <property type="entry name" value="Ankyrin_rpt"/>
</dbReference>
<dbReference type="Pfam" id="PF12796">
    <property type="entry name" value="Ank_2"/>
    <property type="match status" value="4"/>
</dbReference>
<feature type="repeat" description="ANK" evidence="3">
    <location>
        <begin position="80"/>
        <end position="105"/>
    </location>
</feature>
<organism evidence="4 5">
    <name type="scientific">Trichomalopsis sarcophagae</name>
    <dbReference type="NCBI Taxonomy" id="543379"/>
    <lineage>
        <taxon>Eukaryota</taxon>
        <taxon>Metazoa</taxon>
        <taxon>Ecdysozoa</taxon>
        <taxon>Arthropoda</taxon>
        <taxon>Hexapoda</taxon>
        <taxon>Insecta</taxon>
        <taxon>Pterygota</taxon>
        <taxon>Neoptera</taxon>
        <taxon>Endopterygota</taxon>
        <taxon>Hymenoptera</taxon>
        <taxon>Apocrita</taxon>
        <taxon>Proctotrupomorpha</taxon>
        <taxon>Chalcidoidea</taxon>
        <taxon>Pteromalidae</taxon>
        <taxon>Pteromalinae</taxon>
        <taxon>Trichomalopsis</taxon>
    </lineage>
</organism>
<keyword evidence="1" id="KW-0677">Repeat</keyword>
<keyword evidence="5" id="KW-1185">Reference proteome</keyword>
<dbReference type="STRING" id="543379.A0A232FGC9"/>
<accession>A0A232FGC9</accession>
<evidence type="ECO:0000256" key="3">
    <source>
        <dbReference type="PROSITE-ProRule" id="PRU00023"/>
    </source>
</evidence>
<keyword evidence="2 3" id="KW-0040">ANK repeat</keyword>
<feature type="repeat" description="ANK" evidence="3">
    <location>
        <begin position="475"/>
        <end position="507"/>
    </location>
</feature>
<dbReference type="InterPro" id="IPR051165">
    <property type="entry name" value="Multifunctional_ANK_Repeat"/>
</dbReference>
<feature type="repeat" description="ANK" evidence="3">
    <location>
        <begin position="330"/>
        <end position="362"/>
    </location>
</feature>
<feature type="repeat" description="ANK" evidence="3">
    <location>
        <begin position="508"/>
        <end position="540"/>
    </location>
</feature>
<dbReference type="PRINTS" id="PR01415">
    <property type="entry name" value="ANKYRIN"/>
</dbReference>
<dbReference type="Gene3D" id="1.25.40.20">
    <property type="entry name" value="Ankyrin repeat-containing domain"/>
    <property type="match status" value="5"/>
</dbReference>
<feature type="repeat" description="ANK" evidence="3">
    <location>
        <begin position="294"/>
        <end position="326"/>
    </location>
</feature>
<dbReference type="InterPro" id="IPR036770">
    <property type="entry name" value="Ankyrin_rpt-contain_sf"/>
</dbReference>
<dbReference type="SUPFAM" id="SSF48403">
    <property type="entry name" value="Ankyrin repeat"/>
    <property type="match status" value="2"/>
</dbReference>
<name>A0A232FGC9_9HYME</name>
<dbReference type="OrthoDB" id="20872at2759"/>
<proteinExistence type="predicted"/>
<feature type="repeat" description="ANK" evidence="3">
    <location>
        <begin position="228"/>
        <end position="260"/>
    </location>
</feature>
<dbReference type="PANTHER" id="PTHR24123">
    <property type="entry name" value="ANKYRIN REPEAT-CONTAINING"/>
    <property type="match status" value="1"/>
</dbReference>
<feature type="repeat" description="ANK" evidence="3">
    <location>
        <begin position="195"/>
        <end position="227"/>
    </location>
</feature>
<dbReference type="PANTHER" id="PTHR24123:SF33">
    <property type="entry name" value="PROTEIN HOS4"/>
    <property type="match status" value="1"/>
</dbReference>
<feature type="repeat" description="ANK" evidence="3">
    <location>
        <begin position="47"/>
        <end position="79"/>
    </location>
</feature>
<evidence type="ECO:0000313" key="5">
    <source>
        <dbReference type="Proteomes" id="UP000215335"/>
    </source>
</evidence>
<dbReference type="EMBL" id="NNAY01000238">
    <property type="protein sequence ID" value="OXU29804.1"/>
    <property type="molecule type" value="Genomic_DNA"/>
</dbReference>
<comment type="caution">
    <text evidence="4">The sequence shown here is derived from an EMBL/GenBank/DDBJ whole genome shotgun (WGS) entry which is preliminary data.</text>
</comment>
<dbReference type="PROSITE" id="PS50088">
    <property type="entry name" value="ANK_REPEAT"/>
    <property type="match status" value="10"/>
</dbReference>
<dbReference type="AlphaFoldDB" id="A0A232FGC9"/>
<protein>
    <submittedName>
        <fullName evidence="4">Uncharacterized protein</fullName>
    </submittedName>
</protein>
<feature type="repeat" description="ANK" evidence="3">
    <location>
        <begin position="261"/>
        <end position="293"/>
    </location>
</feature>
<evidence type="ECO:0000256" key="1">
    <source>
        <dbReference type="ARBA" id="ARBA00022737"/>
    </source>
</evidence>
<sequence>MSREDKEFARTTMTWWTDLKQLIRNGDSDGIKSMLSQVSVADIRDDHDSNLLHYFTNTDNETIARQLIEAGCDINLKNRYGETPLMTAVESNNLKIAKLLLDAGAIHLNTNFIQEFGPLHMAVWYGFKAMVQILLDAGADANVIDDEYSSPLHLAANVEPIPAQPCLVPGDNKCNYDIAKMLVDAGADVDAVDYQAISPLHWAVMRGNYDVAGLLLDKGANADVMDDNFVTPLHWSVRDQNIEFVKRLIKAGANVDMVDCHGMTCLHYAVKARFDGMVWLLLSAGATPNCTDGQGYSPLHWAVREESLELVQILLEAGADVNIQDDQATEGLSALQVAAELGLKDIILLLLSHGADVKAKCNRGCSVLYYAAMCKRINFHVDDELYVELLRLLLDHGAEIGDSSCSVKTSFDSALLYWNEQAVRLFIERGVDLRKCILENSKSSSLYDAALNNGKGVLKLLIDSGHLNIEQKYGSGLTALHLASFWNKFNCVKFLLKRGANINNNNVFGETPLYSAIQNGHAESVRLLLTYDADVNVKTTRNQTILSAALKTSRQDIVLYVVRHIAKVEAQQLRVEQENLRLIASFEDLHDFYEKCRTELALMEGSYIHGTITFFDILTARDIGKYARNEHVVRTFDTVDLSEYFPIYQDLLIERFDKEMKRQGLMKQAMAGLSRILRCDADTFHVLFYNVFHYLGTKDLRNLVDV</sequence>
<dbReference type="PROSITE" id="PS50297">
    <property type="entry name" value="ANK_REP_REGION"/>
    <property type="match status" value="9"/>
</dbReference>
<dbReference type="Proteomes" id="UP000215335">
    <property type="component" value="Unassembled WGS sequence"/>
</dbReference>
<evidence type="ECO:0000256" key="2">
    <source>
        <dbReference type="ARBA" id="ARBA00023043"/>
    </source>
</evidence>
<dbReference type="SMART" id="SM00248">
    <property type="entry name" value="ANK"/>
    <property type="match status" value="14"/>
</dbReference>
<evidence type="ECO:0000313" key="4">
    <source>
        <dbReference type="EMBL" id="OXU29804.1"/>
    </source>
</evidence>
<reference evidence="4 5" key="1">
    <citation type="journal article" date="2017" name="Curr. Biol.">
        <title>The Evolution of Venom by Co-option of Single-Copy Genes.</title>
        <authorList>
            <person name="Martinson E.O."/>
            <person name="Mrinalini"/>
            <person name="Kelkar Y.D."/>
            <person name="Chang C.H."/>
            <person name="Werren J.H."/>
        </authorList>
    </citation>
    <scope>NUCLEOTIDE SEQUENCE [LARGE SCALE GENOMIC DNA]</scope>
    <source>
        <strain evidence="4 5">Alberta</strain>
        <tissue evidence="4">Whole body</tissue>
    </source>
</reference>
<gene>
    <name evidence="4" type="ORF">TSAR_007166</name>
</gene>
<dbReference type="Pfam" id="PF00023">
    <property type="entry name" value="Ank"/>
    <property type="match status" value="1"/>
</dbReference>
<feature type="repeat" description="ANK" evidence="3">
    <location>
        <begin position="114"/>
        <end position="146"/>
    </location>
</feature>